<dbReference type="Pfam" id="PF19193">
    <property type="entry name" value="Tectonin"/>
    <property type="match status" value="1"/>
</dbReference>
<dbReference type="InterPro" id="IPR008271">
    <property type="entry name" value="Ser/Thr_kinase_AS"/>
</dbReference>
<accession>A0ABW8M518</accession>
<keyword evidence="6 7" id="KW-0067">ATP-binding</keyword>
<evidence type="ECO:0000256" key="4">
    <source>
        <dbReference type="ARBA" id="ARBA00022741"/>
    </source>
</evidence>
<comment type="caution">
    <text evidence="9">The sequence shown here is derived from an EMBL/GenBank/DDBJ whole genome shotgun (WGS) entry which is preliminary data.</text>
</comment>
<dbReference type="CDD" id="cd14014">
    <property type="entry name" value="STKc_PknB_like"/>
    <property type="match status" value="1"/>
</dbReference>
<keyword evidence="3" id="KW-0808">Transferase</keyword>
<dbReference type="PANTHER" id="PTHR43289">
    <property type="entry name" value="MITOGEN-ACTIVATED PROTEIN KINASE KINASE KINASE 20-RELATED"/>
    <property type="match status" value="1"/>
</dbReference>
<evidence type="ECO:0000256" key="1">
    <source>
        <dbReference type="ARBA" id="ARBA00012513"/>
    </source>
</evidence>
<dbReference type="PANTHER" id="PTHR43289:SF6">
    <property type="entry name" value="SERINE_THREONINE-PROTEIN KINASE NEKL-3"/>
    <property type="match status" value="1"/>
</dbReference>
<feature type="domain" description="Protein kinase" evidence="8">
    <location>
        <begin position="11"/>
        <end position="291"/>
    </location>
</feature>
<evidence type="ECO:0000259" key="8">
    <source>
        <dbReference type="PROSITE" id="PS50011"/>
    </source>
</evidence>
<keyword evidence="5 9" id="KW-0418">Kinase</keyword>
<reference evidence="9 10" key="1">
    <citation type="submission" date="2024-11" db="EMBL/GenBank/DDBJ databases">
        <title>The Natural Products Discovery Center: Release of the First 8490 Sequenced Strains for Exploring Actinobacteria Biosynthetic Diversity.</title>
        <authorList>
            <person name="Kalkreuter E."/>
            <person name="Kautsar S.A."/>
            <person name="Yang D."/>
            <person name="Bader C.D."/>
            <person name="Teijaro C.N."/>
            <person name="Fluegel L."/>
            <person name="Davis C.M."/>
            <person name="Simpson J.R."/>
            <person name="Lauterbach L."/>
            <person name="Steele A.D."/>
            <person name="Gui C."/>
            <person name="Meng S."/>
            <person name="Li G."/>
            <person name="Viehrig K."/>
            <person name="Ye F."/>
            <person name="Su P."/>
            <person name="Kiefer A.F."/>
            <person name="Nichols A."/>
            <person name="Cepeda A.J."/>
            <person name="Yan W."/>
            <person name="Fan B."/>
            <person name="Jiang Y."/>
            <person name="Adhikari A."/>
            <person name="Zheng C.-J."/>
            <person name="Schuster L."/>
            <person name="Cowan T.M."/>
            <person name="Smanski M.J."/>
            <person name="Chevrette M.G."/>
            <person name="De Carvalho L.P.S."/>
            <person name="Shen B."/>
        </authorList>
    </citation>
    <scope>NUCLEOTIDE SEQUENCE [LARGE SCALE GENOMIC DNA]</scope>
    <source>
        <strain evidence="9 10">NPDC020863</strain>
    </source>
</reference>
<dbReference type="Proteomes" id="UP001620295">
    <property type="component" value="Unassembled WGS sequence"/>
</dbReference>
<dbReference type="Gene3D" id="1.10.510.10">
    <property type="entry name" value="Transferase(Phosphotransferase) domain 1"/>
    <property type="match status" value="1"/>
</dbReference>
<proteinExistence type="predicted"/>
<organism evidence="9 10">
    <name type="scientific">Streptomyces milbemycinicus</name>
    <dbReference type="NCBI Taxonomy" id="476552"/>
    <lineage>
        <taxon>Bacteria</taxon>
        <taxon>Bacillati</taxon>
        <taxon>Actinomycetota</taxon>
        <taxon>Actinomycetes</taxon>
        <taxon>Kitasatosporales</taxon>
        <taxon>Streptomycetaceae</taxon>
        <taxon>Streptomyces</taxon>
    </lineage>
</organism>
<keyword evidence="2" id="KW-0723">Serine/threonine-protein kinase</keyword>
<dbReference type="PROSITE" id="PS50011">
    <property type="entry name" value="PROTEIN_KINASE_DOM"/>
    <property type="match status" value="1"/>
</dbReference>
<dbReference type="EC" id="2.7.11.1" evidence="1"/>
<dbReference type="PROSITE" id="PS00107">
    <property type="entry name" value="PROTEIN_KINASE_ATP"/>
    <property type="match status" value="1"/>
</dbReference>
<evidence type="ECO:0000256" key="3">
    <source>
        <dbReference type="ARBA" id="ARBA00022679"/>
    </source>
</evidence>
<dbReference type="GO" id="GO:0016301">
    <property type="term" value="F:kinase activity"/>
    <property type="evidence" value="ECO:0007669"/>
    <property type="project" value="UniProtKB-KW"/>
</dbReference>
<evidence type="ECO:0000256" key="7">
    <source>
        <dbReference type="PROSITE-ProRule" id="PRU10141"/>
    </source>
</evidence>
<dbReference type="SUPFAM" id="SSF56112">
    <property type="entry name" value="Protein kinase-like (PK-like)"/>
    <property type="match status" value="1"/>
</dbReference>
<evidence type="ECO:0000313" key="9">
    <source>
        <dbReference type="EMBL" id="MFK4271496.1"/>
    </source>
</evidence>
<dbReference type="SMART" id="SM00220">
    <property type="entry name" value="S_TKc"/>
    <property type="match status" value="1"/>
</dbReference>
<dbReference type="RefSeq" id="WP_404748412.1">
    <property type="nucleotide sequence ID" value="NZ_JBJDQH010000018.1"/>
</dbReference>
<keyword evidence="10" id="KW-1185">Reference proteome</keyword>
<dbReference type="InterPro" id="IPR017441">
    <property type="entry name" value="Protein_kinase_ATP_BS"/>
</dbReference>
<feature type="binding site" evidence="7">
    <location>
        <position position="40"/>
    </location>
    <ligand>
        <name>ATP</name>
        <dbReference type="ChEBI" id="CHEBI:30616"/>
    </ligand>
</feature>
<dbReference type="Gene3D" id="3.30.200.20">
    <property type="entry name" value="Phosphorylase Kinase, domain 1"/>
    <property type="match status" value="1"/>
</dbReference>
<keyword evidence="4 7" id="KW-0547">Nucleotide-binding</keyword>
<dbReference type="EMBL" id="JBJDQH010000018">
    <property type="protein sequence ID" value="MFK4271496.1"/>
    <property type="molecule type" value="Genomic_DNA"/>
</dbReference>
<dbReference type="SMART" id="SM00706">
    <property type="entry name" value="TECPR"/>
    <property type="match status" value="1"/>
</dbReference>
<protein>
    <recommendedName>
        <fullName evidence="1">non-specific serine/threonine protein kinase</fullName>
        <ecNumber evidence="1">2.7.11.1</ecNumber>
    </recommendedName>
</protein>
<sequence length="344" mass="37839">MQAGTVLDGGYRLVELIGAGGFGQVWKAHDSRVDRLVAVKVLTGDGSADSDRQVARFAREAAVAGGLAHPNIVTVHDFGTAVHDRQRYVYLVMELLPGKPLSAILEAGRVPLPNALYVVGCVADALGAAHEAGLTHRDIKPSNIVVRPRGRAKVVDFGITKGSDERHDITATGVLVGTPAYMAPESFSGTFDHRSDAPPELGNLVTRLLIKDPAERRDSAEEVSESLEEIYEHHFGDTPPSRGQDVTSEAHWGHIPGKLARISVGSRTNVWGVNDTGEVWRYTNHDANPWLQIPGELKERRRRRDRVGCQQQRRHLPLHRRPAWLSNNLNDQTRSVRVNRNDCG</sequence>
<evidence type="ECO:0000256" key="5">
    <source>
        <dbReference type="ARBA" id="ARBA00022777"/>
    </source>
</evidence>
<dbReference type="InterPro" id="IPR006624">
    <property type="entry name" value="Beta-propeller_rpt_TECPR"/>
</dbReference>
<evidence type="ECO:0000256" key="2">
    <source>
        <dbReference type="ARBA" id="ARBA00022527"/>
    </source>
</evidence>
<dbReference type="Pfam" id="PF00069">
    <property type="entry name" value="Pkinase"/>
    <property type="match status" value="1"/>
</dbReference>
<evidence type="ECO:0000313" key="10">
    <source>
        <dbReference type="Proteomes" id="UP001620295"/>
    </source>
</evidence>
<gene>
    <name evidence="9" type="ORF">ACI2L5_42315</name>
</gene>
<evidence type="ECO:0000256" key="6">
    <source>
        <dbReference type="ARBA" id="ARBA00022840"/>
    </source>
</evidence>
<dbReference type="InterPro" id="IPR011009">
    <property type="entry name" value="Kinase-like_dom_sf"/>
</dbReference>
<name>A0ABW8M518_9ACTN</name>
<dbReference type="InterPro" id="IPR000719">
    <property type="entry name" value="Prot_kinase_dom"/>
</dbReference>
<dbReference type="PROSITE" id="PS00108">
    <property type="entry name" value="PROTEIN_KINASE_ST"/>
    <property type="match status" value="1"/>
</dbReference>